<accession>A0A914Y0T2</accession>
<dbReference type="Proteomes" id="UP000887577">
    <property type="component" value="Unplaced"/>
</dbReference>
<evidence type="ECO:0000313" key="2">
    <source>
        <dbReference type="Proteomes" id="UP000887577"/>
    </source>
</evidence>
<dbReference type="InterPro" id="IPR003165">
    <property type="entry name" value="Piwi"/>
</dbReference>
<sequence length="226" mass="26064">MVHFFYGETRDEIIENTSLEKYIQIQFQEALKYRNEIETIAVIRDGIDEGRFLKVVEEEVQAIKTAAKNLGIDAKFVVFLINKKTNARHFQINKESNIITSMPPRSFISFGTRYMFKQIFMTAHRSITGTAVNTLITLPHDEIGISKAEGQEFLLGLCYLHQVVNAPISIPTSLHQADEIAFRGQYLYRKMYPPYKNYEREKLGNDELTRLLNFGDSLIPGTRYNA</sequence>
<name>A0A914Y0T2_9BILA</name>
<dbReference type="SUPFAM" id="SSF53098">
    <property type="entry name" value="Ribonuclease H-like"/>
    <property type="match status" value="1"/>
</dbReference>
<evidence type="ECO:0000259" key="1">
    <source>
        <dbReference type="PROSITE" id="PS50822"/>
    </source>
</evidence>
<keyword evidence="2" id="KW-1185">Reference proteome</keyword>
<dbReference type="PANTHER" id="PTHR22891">
    <property type="entry name" value="EUKARYOTIC TRANSLATION INITIATION FACTOR 2C"/>
    <property type="match status" value="1"/>
</dbReference>
<dbReference type="PROSITE" id="PS50822">
    <property type="entry name" value="PIWI"/>
    <property type="match status" value="1"/>
</dbReference>
<dbReference type="Gene3D" id="3.30.420.10">
    <property type="entry name" value="Ribonuclease H-like superfamily/Ribonuclease H"/>
    <property type="match status" value="1"/>
</dbReference>
<proteinExistence type="predicted"/>
<reference evidence="3" key="1">
    <citation type="submission" date="2022-11" db="UniProtKB">
        <authorList>
            <consortium name="WormBaseParasite"/>
        </authorList>
    </citation>
    <scope>IDENTIFICATION</scope>
</reference>
<dbReference type="InterPro" id="IPR012337">
    <property type="entry name" value="RNaseH-like_sf"/>
</dbReference>
<feature type="domain" description="Piwi" evidence="1">
    <location>
        <begin position="40"/>
        <end position="189"/>
    </location>
</feature>
<organism evidence="2 3">
    <name type="scientific">Panagrolaimus superbus</name>
    <dbReference type="NCBI Taxonomy" id="310955"/>
    <lineage>
        <taxon>Eukaryota</taxon>
        <taxon>Metazoa</taxon>
        <taxon>Ecdysozoa</taxon>
        <taxon>Nematoda</taxon>
        <taxon>Chromadorea</taxon>
        <taxon>Rhabditida</taxon>
        <taxon>Tylenchina</taxon>
        <taxon>Panagrolaimomorpha</taxon>
        <taxon>Panagrolaimoidea</taxon>
        <taxon>Panagrolaimidae</taxon>
        <taxon>Panagrolaimus</taxon>
    </lineage>
</organism>
<dbReference type="AlphaFoldDB" id="A0A914Y0T2"/>
<protein>
    <submittedName>
        <fullName evidence="3">Piwi domain-containing protein</fullName>
    </submittedName>
</protein>
<dbReference type="GO" id="GO:0003676">
    <property type="term" value="F:nucleic acid binding"/>
    <property type="evidence" value="ECO:0007669"/>
    <property type="project" value="InterPro"/>
</dbReference>
<dbReference type="SMART" id="SM00950">
    <property type="entry name" value="Piwi"/>
    <property type="match status" value="1"/>
</dbReference>
<dbReference type="WBParaSite" id="PSU_v2.g12824.t1">
    <property type="protein sequence ID" value="PSU_v2.g12824.t1"/>
    <property type="gene ID" value="PSU_v2.g12824"/>
</dbReference>
<dbReference type="InterPro" id="IPR036397">
    <property type="entry name" value="RNaseH_sf"/>
</dbReference>
<evidence type="ECO:0000313" key="3">
    <source>
        <dbReference type="WBParaSite" id="PSU_v2.g12824.t1"/>
    </source>
</evidence>
<dbReference type="Pfam" id="PF02171">
    <property type="entry name" value="Piwi"/>
    <property type="match status" value="1"/>
</dbReference>